<evidence type="ECO:0000256" key="2">
    <source>
        <dbReference type="SAM" id="Phobius"/>
    </source>
</evidence>
<feature type="transmembrane region" description="Helical" evidence="2">
    <location>
        <begin position="15"/>
        <end position="35"/>
    </location>
</feature>
<proteinExistence type="predicted"/>
<dbReference type="EMBL" id="BAAAUX010000031">
    <property type="protein sequence ID" value="GAA2817002.1"/>
    <property type="molecule type" value="Genomic_DNA"/>
</dbReference>
<keyword evidence="2" id="KW-0812">Transmembrane</keyword>
<keyword evidence="2" id="KW-0472">Membrane</keyword>
<keyword evidence="2" id="KW-1133">Transmembrane helix</keyword>
<protein>
    <submittedName>
        <fullName evidence="3">Uncharacterized protein</fullName>
    </submittedName>
</protein>
<dbReference type="Proteomes" id="UP001500979">
    <property type="component" value="Unassembled WGS sequence"/>
</dbReference>
<feature type="region of interest" description="Disordered" evidence="1">
    <location>
        <begin position="66"/>
        <end position="89"/>
    </location>
</feature>
<keyword evidence="4" id="KW-1185">Reference proteome</keyword>
<organism evidence="3 4">
    <name type="scientific">Saccharopolyspora taberi</name>
    <dbReference type="NCBI Taxonomy" id="60895"/>
    <lineage>
        <taxon>Bacteria</taxon>
        <taxon>Bacillati</taxon>
        <taxon>Actinomycetota</taxon>
        <taxon>Actinomycetes</taxon>
        <taxon>Pseudonocardiales</taxon>
        <taxon>Pseudonocardiaceae</taxon>
        <taxon>Saccharopolyspora</taxon>
    </lineage>
</organism>
<comment type="caution">
    <text evidence="3">The sequence shown here is derived from an EMBL/GenBank/DDBJ whole genome shotgun (WGS) entry which is preliminary data.</text>
</comment>
<evidence type="ECO:0000313" key="3">
    <source>
        <dbReference type="EMBL" id="GAA2817002.1"/>
    </source>
</evidence>
<sequence>MSSDTVTAVTVVETLLVLAVIPAAIYGLITLIALWPRLSRPRYKTGQEWDFAPVFWVANPAGVSTTPVADVESEDGPAGTARGGARGNW</sequence>
<evidence type="ECO:0000313" key="4">
    <source>
        <dbReference type="Proteomes" id="UP001500979"/>
    </source>
</evidence>
<accession>A0ABN3VMV9</accession>
<evidence type="ECO:0000256" key="1">
    <source>
        <dbReference type="SAM" id="MobiDB-lite"/>
    </source>
</evidence>
<gene>
    <name evidence="3" type="ORF">GCM10010470_60540</name>
</gene>
<reference evidence="3 4" key="1">
    <citation type="journal article" date="2019" name="Int. J. Syst. Evol. Microbiol.">
        <title>The Global Catalogue of Microorganisms (GCM) 10K type strain sequencing project: providing services to taxonomists for standard genome sequencing and annotation.</title>
        <authorList>
            <consortium name="The Broad Institute Genomics Platform"/>
            <consortium name="The Broad Institute Genome Sequencing Center for Infectious Disease"/>
            <person name="Wu L."/>
            <person name="Ma J."/>
        </authorList>
    </citation>
    <scope>NUCLEOTIDE SEQUENCE [LARGE SCALE GENOMIC DNA]</scope>
    <source>
        <strain evidence="3 4">JCM 9383</strain>
    </source>
</reference>
<name>A0ABN3VMV9_9PSEU</name>